<accession>A0A1X7VUC0</accession>
<dbReference type="Pfam" id="PF07156">
    <property type="entry name" value="Prenylcys_lyase"/>
    <property type="match status" value="1"/>
</dbReference>
<comment type="similarity">
    <text evidence="2">Belongs to the prenylcysteine oxidase family.</text>
</comment>
<dbReference type="InParanoid" id="A0A1X7VUC0"/>
<dbReference type="InterPro" id="IPR010795">
    <property type="entry name" value="Prenylcys_lyase"/>
</dbReference>
<evidence type="ECO:0000256" key="4">
    <source>
        <dbReference type="ARBA" id="ARBA00022729"/>
    </source>
</evidence>
<dbReference type="Gene3D" id="3.50.50.60">
    <property type="entry name" value="FAD/NAD(P)-binding domain"/>
    <property type="match status" value="1"/>
</dbReference>
<gene>
    <name evidence="9" type="primary">100641107</name>
</gene>
<organism evidence="9">
    <name type="scientific">Amphimedon queenslandica</name>
    <name type="common">Sponge</name>
    <dbReference type="NCBI Taxonomy" id="400682"/>
    <lineage>
        <taxon>Eukaryota</taxon>
        <taxon>Metazoa</taxon>
        <taxon>Porifera</taxon>
        <taxon>Demospongiae</taxon>
        <taxon>Heteroscleromorpha</taxon>
        <taxon>Haplosclerida</taxon>
        <taxon>Niphatidae</taxon>
        <taxon>Amphimedon</taxon>
    </lineage>
</organism>
<dbReference type="GO" id="GO:0030328">
    <property type="term" value="P:prenylcysteine catabolic process"/>
    <property type="evidence" value="ECO:0007669"/>
    <property type="project" value="InterPro"/>
</dbReference>
<dbReference type="Proteomes" id="UP000007879">
    <property type="component" value="Unassembled WGS sequence"/>
</dbReference>
<sequence>MAASFLFGWIPFIGKYFSEPETTSPPEDFPNVKVGIIGGGIGGCSSAYFLRELCGDNVEIHVFNDSQVVGGRCAVIEFQGNIYESGGAVIHTSNKHMVEFRKKFGLKEFNSSKIPSSPLAIYNGQRFVLHLGFSGILNNLKLLWKYGLSLFRMSRSIHSELKGFSNIYKLQEKGKSFKTVPDMLRAMGGEKFCNEITVSADDYFKNTLGWNAELVDDLVCAGMKCNYGQTNQVDAFTGFVSLAGMEDGYLWSVIGGNRQIPEKALEASKATYHVSTVTKVTKEDDNMYMVEYSDSTGTSLIEFDVVIIAHPLNLSKIAFANFSQTIFTDGTKTPYHRTVATWIKGKPNAKLFGYPKADQYPRDYPLTILTNDMTDPPVDFNSCSQDIPATASEEEVKKNYNKPLRDLPTQVFKVFSNNFLSDSEISQLFVSTEGVVSKDWLAYPQYAPPEECPPFVLDAEGGLLYINGIEKAASAMEMSAIGAKNVALLAKEYILKKKMTQ</sequence>
<keyword evidence="6" id="KW-0560">Oxidoreductase</keyword>
<dbReference type="KEGG" id="aqu:100641107"/>
<evidence type="ECO:0000259" key="8">
    <source>
        <dbReference type="Pfam" id="PF07156"/>
    </source>
</evidence>
<keyword evidence="3" id="KW-0285">Flavoprotein</keyword>
<evidence type="ECO:0000256" key="1">
    <source>
        <dbReference type="ARBA" id="ARBA00001974"/>
    </source>
</evidence>
<evidence type="ECO:0000313" key="10">
    <source>
        <dbReference type="Proteomes" id="UP000007879"/>
    </source>
</evidence>
<dbReference type="STRING" id="400682.A0A1X7VUC0"/>
<protein>
    <recommendedName>
        <fullName evidence="8">Prenylcysteine lyase domain-containing protein</fullName>
    </recommendedName>
</protein>
<dbReference type="Gene3D" id="1.10.405.20">
    <property type="match status" value="1"/>
</dbReference>
<evidence type="ECO:0000256" key="2">
    <source>
        <dbReference type="ARBA" id="ARBA00009967"/>
    </source>
</evidence>
<proteinExistence type="inferred from homology"/>
<dbReference type="GO" id="GO:0030327">
    <property type="term" value="P:prenylated protein catabolic process"/>
    <property type="evidence" value="ECO:0007669"/>
    <property type="project" value="TreeGrafter"/>
</dbReference>
<dbReference type="AlphaFoldDB" id="A0A1X7VUC0"/>
<dbReference type="InterPro" id="IPR017046">
    <property type="entry name" value="Prenylcysteine_Oxase1"/>
</dbReference>
<dbReference type="GO" id="GO:0001735">
    <property type="term" value="F:prenylcysteine oxidase activity"/>
    <property type="evidence" value="ECO:0007669"/>
    <property type="project" value="InterPro"/>
</dbReference>
<keyword evidence="7" id="KW-0325">Glycoprotein</keyword>
<dbReference type="Pfam" id="PF13450">
    <property type="entry name" value="NAD_binding_8"/>
    <property type="match status" value="1"/>
</dbReference>
<dbReference type="eggNOG" id="ENOG502QSHJ">
    <property type="taxonomic scope" value="Eukaryota"/>
</dbReference>
<dbReference type="OrthoDB" id="437369at2759"/>
<evidence type="ECO:0000256" key="6">
    <source>
        <dbReference type="ARBA" id="ARBA00023002"/>
    </source>
</evidence>
<dbReference type="EnsemblMetazoa" id="XM_003382526.2">
    <property type="protein sequence ID" value="XP_003382574.1"/>
    <property type="gene ID" value="LOC100641107"/>
</dbReference>
<keyword evidence="10" id="KW-1185">Reference proteome</keyword>
<name>A0A1X7VUC0_AMPQE</name>
<evidence type="ECO:0000256" key="3">
    <source>
        <dbReference type="ARBA" id="ARBA00022630"/>
    </source>
</evidence>
<evidence type="ECO:0000256" key="5">
    <source>
        <dbReference type="ARBA" id="ARBA00022827"/>
    </source>
</evidence>
<dbReference type="SUPFAM" id="SSF51905">
    <property type="entry name" value="FAD/NAD(P)-binding domain"/>
    <property type="match status" value="1"/>
</dbReference>
<dbReference type="EnsemblMetazoa" id="Aqu2.1.43941_001">
    <property type="protein sequence ID" value="Aqu2.1.43941_001"/>
    <property type="gene ID" value="Aqu2.1.43941"/>
</dbReference>
<dbReference type="OMA" id="INSSRWF"/>
<reference evidence="10" key="1">
    <citation type="journal article" date="2010" name="Nature">
        <title>The Amphimedon queenslandica genome and the evolution of animal complexity.</title>
        <authorList>
            <person name="Srivastava M."/>
            <person name="Simakov O."/>
            <person name="Chapman J."/>
            <person name="Fahey B."/>
            <person name="Gauthier M.E."/>
            <person name="Mitros T."/>
            <person name="Richards G.S."/>
            <person name="Conaco C."/>
            <person name="Dacre M."/>
            <person name="Hellsten U."/>
            <person name="Larroux C."/>
            <person name="Putnam N.H."/>
            <person name="Stanke M."/>
            <person name="Adamska M."/>
            <person name="Darling A."/>
            <person name="Degnan S.M."/>
            <person name="Oakley T.H."/>
            <person name="Plachetzki D.C."/>
            <person name="Zhai Y."/>
            <person name="Adamski M."/>
            <person name="Calcino A."/>
            <person name="Cummins S.F."/>
            <person name="Goodstein D.M."/>
            <person name="Harris C."/>
            <person name="Jackson D.J."/>
            <person name="Leys S.P."/>
            <person name="Shu S."/>
            <person name="Woodcroft B.J."/>
            <person name="Vervoort M."/>
            <person name="Kosik K.S."/>
            <person name="Manning G."/>
            <person name="Degnan B.M."/>
            <person name="Rokhsar D.S."/>
        </authorList>
    </citation>
    <scope>NUCLEOTIDE SEQUENCE [LARGE SCALE GENOMIC DNA]</scope>
</reference>
<dbReference type="PANTHER" id="PTHR15944:SF0">
    <property type="entry name" value="PRENYLCYSTEINE LYASE DOMAIN-CONTAINING PROTEIN"/>
    <property type="match status" value="1"/>
</dbReference>
<keyword evidence="5" id="KW-0274">FAD</keyword>
<dbReference type="Gene3D" id="3.30.70.1990">
    <property type="match status" value="1"/>
</dbReference>
<evidence type="ECO:0000256" key="7">
    <source>
        <dbReference type="ARBA" id="ARBA00023180"/>
    </source>
</evidence>
<reference evidence="9" key="2">
    <citation type="submission" date="2017-05" db="UniProtKB">
        <authorList>
            <consortium name="EnsemblMetazoa"/>
        </authorList>
    </citation>
    <scope>IDENTIFICATION</scope>
</reference>
<feature type="domain" description="Prenylcysteine lyase" evidence="8">
    <location>
        <begin position="136"/>
        <end position="495"/>
    </location>
</feature>
<keyword evidence="4" id="KW-0732">Signal</keyword>
<evidence type="ECO:0000313" key="9">
    <source>
        <dbReference type="EnsemblMetazoa" id="Aqu2.1.43941_001"/>
    </source>
</evidence>
<dbReference type="InterPro" id="IPR036188">
    <property type="entry name" value="FAD/NAD-bd_sf"/>
</dbReference>
<comment type="cofactor">
    <cofactor evidence="1">
        <name>FAD</name>
        <dbReference type="ChEBI" id="CHEBI:57692"/>
    </cofactor>
</comment>
<dbReference type="PANTHER" id="PTHR15944">
    <property type="entry name" value="FARNESYLCYSTEINE LYASE"/>
    <property type="match status" value="1"/>
</dbReference>